<reference evidence="1 2" key="1">
    <citation type="submission" date="2019-11" db="EMBL/GenBank/DDBJ databases">
        <title>Characterisation of Fundicoccus ignavus gen. nov. sp. nov., a novel genus of the family Aerococcaceae isolated from bulk tank milk.</title>
        <authorList>
            <person name="Siebert A."/>
            <person name="Huptas C."/>
            <person name="Wenning M."/>
            <person name="Scherer S."/>
            <person name="Doll E.V."/>
        </authorList>
    </citation>
    <scope>NUCLEOTIDE SEQUENCE [LARGE SCALE GENOMIC DNA]</scope>
    <source>
        <strain evidence="1 2">WS4759</strain>
    </source>
</reference>
<sequence length="400" mass="45905">MKRYGLMISLSIMTLLVTAFLWITPHVAFEDIALVNETGDASVLDGLNINGLLSTGKLGAETGDFILDPVQFKWREGRAEFRYYDTVMGLEDWLGSETEAVLKQFPAWHRPNLDYTQALQTEGALEVWAGVYNRYTDKQTVSQLKVVLLDLETKQFETLSYELAAGTNVYTQLLTYAQTSETELKFLMKDNADLYGEHLMEVVVDLNDLKVTNKTSVAFDNPDQNYLIAPDLTNELVAPARYLFYLSDDFMRSDSHYYDDKKALVLMDPANQETEQVDEFEIEHEDITYRINQSIYQGDDLFVLTYPWNSNLMYQNATEVPQSKILIYAYEAEKLSLVEEFTGPDFNLQLRNGLIYFTQSTDASNLQLQVYSPIQDDMVYQAAWQLADSSIFQVNSLYIY</sequence>
<dbReference type="EMBL" id="WJQS01000011">
    <property type="protein sequence ID" value="MRI86283.1"/>
    <property type="molecule type" value="Genomic_DNA"/>
</dbReference>
<accession>A0A6I2H0Y4</accession>
<dbReference type="AlphaFoldDB" id="A0A6I2H0Y4"/>
<proteinExistence type="predicted"/>
<keyword evidence="2" id="KW-1185">Reference proteome</keyword>
<dbReference type="Proteomes" id="UP000430975">
    <property type="component" value="Unassembled WGS sequence"/>
</dbReference>
<organism evidence="1 2">
    <name type="scientific">Fundicoccus ignavus</name>
    <dbReference type="NCBI Taxonomy" id="2664442"/>
    <lineage>
        <taxon>Bacteria</taxon>
        <taxon>Bacillati</taxon>
        <taxon>Bacillota</taxon>
        <taxon>Bacilli</taxon>
        <taxon>Lactobacillales</taxon>
        <taxon>Aerococcaceae</taxon>
        <taxon>Fundicoccus</taxon>
    </lineage>
</organism>
<evidence type="ECO:0000313" key="2">
    <source>
        <dbReference type="Proteomes" id="UP000430975"/>
    </source>
</evidence>
<protein>
    <submittedName>
        <fullName evidence="1">Uncharacterized protein</fullName>
    </submittedName>
</protein>
<name>A0A6I2H0Y4_9LACT</name>
<dbReference type="RefSeq" id="WP_153863976.1">
    <property type="nucleotide sequence ID" value="NZ_WJQS01000011.1"/>
</dbReference>
<evidence type="ECO:0000313" key="1">
    <source>
        <dbReference type="EMBL" id="MRI86283.1"/>
    </source>
</evidence>
<gene>
    <name evidence="1" type="ORF">GIY09_10550</name>
</gene>
<comment type="caution">
    <text evidence="1">The sequence shown here is derived from an EMBL/GenBank/DDBJ whole genome shotgun (WGS) entry which is preliminary data.</text>
</comment>